<proteinExistence type="inferred from homology"/>
<name>A0A8S9SN43_BRACR</name>
<gene>
    <name evidence="2" type="ORF">F2Q69_00034490</name>
</gene>
<dbReference type="InterPro" id="IPR001680">
    <property type="entry name" value="WD40_rpt"/>
</dbReference>
<comment type="caution">
    <text evidence="2">The sequence shown here is derived from an EMBL/GenBank/DDBJ whole genome shotgun (WGS) entry which is preliminary data.</text>
</comment>
<evidence type="ECO:0000313" key="2">
    <source>
        <dbReference type="EMBL" id="KAF3603006.1"/>
    </source>
</evidence>
<dbReference type="GO" id="GO:0071011">
    <property type="term" value="C:precatalytic spliceosome"/>
    <property type="evidence" value="ECO:0007669"/>
    <property type="project" value="TreeGrafter"/>
</dbReference>
<dbReference type="Pfam" id="PF00400">
    <property type="entry name" value="WD40"/>
    <property type="match status" value="2"/>
</dbReference>
<dbReference type="SUPFAM" id="SSF50978">
    <property type="entry name" value="WD40 repeat-like"/>
    <property type="match status" value="1"/>
</dbReference>
<dbReference type="PANTHER" id="PTHR19923">
    <property type="entry name" value="WD40 REPEAT PROTEINPRL1/PRL2-RELATED"/>
    <property type="match status" value="1"/>
</dbReference>
<dbReference type="InterPro" id="IPR015943">
    <property type="entry name" value="WD40/YVTN_repeat-like_dom_sf"/>
</dbReference>
<dbReference type="Gene3D" id="2.130.10.10">
    <property type="entry name" value="YVTN repeat-like/Quinoprotein amine dehydrogenase"/>
    <property type="match status" value="1"/>
</dbReference>
<dbReference type="EMBL" id="QGKX02000004">
    <property type="protein sequence ID" value="KAF3603006.1"/>
    <property type="molecule type" value="Genomic_DNA"/>
</dbReference>
<dbReference type="SMART" id="SM00320">
    <property type="entry name" value="WD40"/>
    <property type="match status" value="2"/>
</dbReference>
<evidence type="ECO:0000256" key="1">
    <source>
        <dbReference type="ARBA" id="ARBA00025726"/>
    </source>
</evidence>
<dbReference type="AlphaFoldDB" id="A0A8S9SN43"/>
<dbReference type="GO" id="GO:0071013">
    <property type="term" value="C:catalytic step 2 spliceosome"/>
    <property type="evidence" value="ECO:0007669"/>
    <property type="project" value="TreeGrafter"/>
</dbReference>
<protein>
    <submittedName>
        <fullName evidence="2">Uncharacterized protein</fullName>
    </submittedName>
</protein>
<accession>A0A8S9SN43</accession>
<dbReference type="InterPro" id="IPR036322">
    <property type="entry name" value="WD40_repeat_dom_sf"/>
</dbReference>
<reference evidence="2" key="1">
    <citation type="submission" date="2019-12" db="EMBL/GenBank/DDBJ databases">
        <title>Genome sequencing and annotation of Brassica cretica.</title>
        <authorList>
            <person name="Studholme D.J."/>
            <person name="Sarris P."/>
        </authorList>
    </citation>
    <scope>NUCLEOTIDE SEQUENCE</scope>
    <source>
        <strain evidence="2">PFS-109/04</strain>
        <tissue evidence="2">Leaf</tissue>
    </source>
</reference>
<sequence>MEKRWRLLTHHKKSVRTMALHPKENAFASASADNTNKLGLPKGEFCHNMLSQQMTIINVVAGVMVIMEVYGSGTETFVQPGLMEVYGSGTETFVQPGSLEGEAGIYAACYDQTGSRLVTCEADKTIKMSKEDENATPETHPVNFKPPKDIRRFY</sequence>
<dbReference type="GO" id="GO:0000398">
    <property type="term" value="P:mRNA splicing, via spliceosome"/>
    <property type="evidence" value="ECO:0007669"/>
    <property type="project" value="InterPro"/>
</dbReference>
<comment type="similarity">
    <text evidence="1">Belongs to the WD repeat PRL1/PRL2 family.</text>
</comment>
<dbReference type="InterPro" id="IPR045241">
    <property type="entry name" value="Prp46/PLRG1-like"/>
</dbReference>
<dbReference type="PANTHER" id="PTHR19923:SF0">
    <property type="entry name" value="PLEIOTROPIC REGULATOR 1"/>
    <property type="match status" value="1"/>
</dbReference>
<organism evidence="2 3">
    <name type="scientific">Brassica cretica</name>
    <name type="common">Mustard</name>
    <dbReference type="NCBI Taxonomy" id="69181"/>
    <lineage>
        <taxon>Eukaryota</taxon>
        <taxon>Viridiplantae</taxon>
        <taxon>Streptophyta</taxon>
        <taxon>Embryophyta</taxon>
        <taxon>Tracheophyta</taxon>
        <taxon>Spermatophyta</taxon>
        <taxon>Magnoliopsida</taxon>
        <taxon>eudicotyledons</taxon>
        <taxon>Gunneridae</taxon>
        <taxon>Pentapetalae</taxon>
        <taxon>rosids</taxon>
        <taxon>malvids</taxon>
        <taxon>Brassicales</taxon>
        <taxon>Brassicaceae</taxon>
        <taxon>Brassiceae</taxon>
        <taxon>Brassica</taxon>
    </lineage>
</organism>
<evidence type="ECO:0000313" key="3">
    <source>
        <dbReference type="Proteomes" id="UP000712600"/>
    </source>
</evidence>
<dbReference type="GO" id="GO:0000974">
    <property type="term" value="C:Prp19 complex"/>
    <property type="evidence" value="ECO:0007669"/>
    <property type="project" value="TreeGrafter"/>
</dbReference>
<dbReference type="Proteomes" id="UP000712600">
    <property type="component" value="Unassembled WGS sequence"/>
</dbReference>